<dbReference type="Pfam" id="PF00795">
    <property type="entry name" value="CN_hydrolase"/>
    <property type="match status" value="1"/>
</dbReference>
<dbReference type="InterPro" id="IPR003010">
    <property type="entry name" value="C-N_Hydrolase"/>
</dbReference>
<dbReference type="PROSITE" id="PS50263">
    <property type="entry name" value="CN_HYDROLASE"/>
    <property type="match status" value="1"/>
</dbReference>
<dbReference type="KEGG" id="cik:H0194_04385"/>
<dbReference type="PANTHER" id="PTHR23088:SF27">
    <property type="entry name" value="DEAMINATED GLUTATHIONE AMIDASE"/>
    <property type="match status" value="1"/>
</dbReference>
<accession>A0A7G7CRK8</accession>
<dbReference type="EMBL" id="CP059404">
    <property type="protein sequence ID" value="QNE90224.1"/>
    <property type="molecule type" value="Genomic_DNA"/>
</dbReference>
<dbReference type="InterPro" id="IPR036526">
    <property type="entry name" value="C-N_Hydrolase_sf"/>
</dbReference>
<dbReference type="Gene3D" id="3.60.110.10">
    <property type="entry name" value="Carbon-nitrogen hydrolase"/>
    <property type="match status" value="1"/>
</dbReference>
<dbReference type="AlphaFoldDB" id="A0A7G7CRK8"/>
<reference evidence="4 5" key="1">
    <citation type="submission" date="2020-07" db="EMBL/GenBank/DDBJ databases">
        <title>Complete genome and description of Corynebacterium incognita strain Marseille-Q3630 sp. nov.</title>
        <authorList>
            <person name="Boxberger M."/>
        </authorList>
    </citation>
    <scope>NUCLEOTIDE SEQUENCE [LARGE SCALE GENOMIC DNA]</scope>
    <source>
        <strain evidence="4 5">Marseille-Q3630</strain>
    </source>
</reference>
<evidence type="ECO:0000256" key="2">
    <source>
        <dbReference type="SAM" id="MobiDB-lite"/>
    </source>
</evidence>
<keyword evidence="4" id="KW-0378">Hydrolase</keyword>
<evidence type="ECO:0000313" key="5">
    <source>
        <dbReference type="Proteomes" id="UP000515743"/>
    </source>
</evidence>
<dbReference type="Proteomes" id="UP000515743">
    <property type="component" value="Chromosome"/>
</dbReference>
<name>A0A7G7CRK8_9CORY</name>
<dbReference type="SUPFAM" id="SSF56317">
    <property type="entry name" value="Carbon-nitrogen hydrolase"/>
    <property type="match status" value="1"/>
</dbReference>
<organism evidence="4 5">
    <name type="scientific">Corynebacterium incognita</name>
    <dbReference type="NCBI Taxonomy" id="2754725"/>
    <lineage>
        <taxon>Bacteria</taxon>
        <taxon>Bacillati</taxon>
        <taxon>Actinomycetota</taxon>
        <taxon>Actinomycetes</taxon>
        <taxon>Mycobacteriales</taxon>
        <taxon>Corynebacteriaceae</taxon>
        <taxon>Corynebacterium</taxon>
    </lineage>
</organism>
<dbReference type="InterPro" id="IPR001110">
    <property type="entry name" value="UPF0012_CS"/>
</dbReference>
<dbReference type="PANTHER" id="PTHR23088">
    <property type="entry name" value="NITRILASE-RELATED"/>
    <property type="match status" value="1"/>
</dbReference>
<dbReference type="GO" id="GO:0016787">
    <property type="term" value="F:hydrolase activity"/>
    <property type="evidence" value="ECO:0007669"/>
    <property type="project" value="UniProtKB-KW"/>
</dbReference>
<feature type="region of interest" description="Disordered" evidence="2">
    <location>
        <begin position="214"/>
        <end position="233"/>
    </location>
</feature>
<evidence type="ECO:0000313" key="4">
    <source>
        <dbReference type="EMBL" id="QNE90224.1"/>
    </source>
</evidence>
<feature type="domain" description="CN hydrolase" evidence="3">
    <location>
        <begin position="1"/>
        <end position="258"/>
    </location>
</feature>
<protein>
    <submittedName>
        <fullName evidence="4">Amidohydrolase</fullName>
    </submittedName>
</protein>
<gene>
    <name evidence="4" type="ORF">H0194_04385</name>
</gene>
<comment type="similarity">
    <text evidence="1">Belongs to the carbon-nitrogen hydrolase superfamily. NIT1/NIT2 family.</text>
</comment>
<evidence type="ECO:0000259" key="3">
    <source>
        <dbReference type="PROSITE" id="PS50263"/>
    </source>
</evidence>
<proteinExistence type="inferred from homology"/>
<sequence length="277" mass="29203">MKVAAVQMTTGADVSENLAAASAQIRAAAAGGARLIVLPEATSQAFSAGRLDTQARELDGPFAAGIQALAQQLGVVVVAGTFRPADVVDKNGKKINRVYNTALITGGGQHLGYDKIHTYDAFDYRESDTVRPGTDLVTFSVRDGDEELTVGVATCYDIRFPEQFKELARRGAQVIVVPTSWADGPGKVEQWRILTAARALDSGCYIVAAGQARPGGNAKAGEPSGPTGAGHSCVVAPNGRREAEAGYEPEILYWDLGLEIVEKTRRSLPVVAGSVEF</sequence>
<keyword evidence="5" id="KW-1185">Reference proteome</keyword>
<dbReference type="RefSeq" id="WP_185176597.1">
    <property type="nucleotide sequence ID" value="NZ_CP059404.1"/>
</dbReference>
<evidence type="ECO:0000256" key="1">
    <source>
        <dbReference type="ARBA" id="ARBA00010613"/>
    </source>
</evidence>
<dbReference type="PROSITE" id="PS01227">
    <property type="entry name" value="UPF0012"/>
    <property type="match status" value="1"/>
</dbReference>